<organism evidence="2 3">
    <name type="scientific">Caerostris extrusa</name>
    <name type="common">Bark spider</name>
    <name type="synonym">Caerostris bankana</name>
    <dbReference type="NCBI Taxonomy" id="172846"/>
    <lineage>
        <taxon>Eukaryota</taxon>
        <taxon>Metazoa</taxon>
        <taxon>Ecdysozoa</taxon>
        <taxon>Arthropoda</taxon>
        <taxon>Chelicerata</taxon>
        <taxon>Arachnida</taxon>
        <taxon>Araneae</taxon>
        <taxon>Araneomorphae</taxon>
        <taxon>Entelegynae</taxon>
        <taxon>Araneoidea</taxon>
        <taxon>Araneidae</taxon>
        <taxon>Caerostris</taxon>
    </lineage>
</organism>
<dbReference type="Proteomes" id="UP001054945">
    <property type="component" value="Unassembled WGS sequence"/>
</dbReference>
<proteinExistence type="predicted"/>
<reference evidence="2 3" key="1">
    <citation type="submission" date="2021-06" db="EMBL/GenBank/DDBJ databases">
        <title>Caerostris extrusa draft genome.</title>
        <authorList>
            <person name="Kono N."/>
            <person name="Arakawa K."/>
        </authorList>
    </citation>
    <scope>NUCLEOTIDE SEQUENCE [LARGE SCALE GENOMIC DNA]</scope>
</reference>
<comment type="caution">
    <text evidence="2">The sequence shown here is derived from an EMBL/GenBank/DDBJ whole genome shotgun (WGS) entry which is preliminary data.</text>
</comment>
<feature type="region of interest" description="Disordered" evidence="1">
    <location>
        <begin position="1"/>
        <end position="32"/>
    </location>
</feature>
<gene>
    <name evidence="2" type="ORF">CEXT_171381</name>
</gene>
<evidence type="ECO:0000313" key="2">
    <source>
        <dbReference type="EMBL" id="GIY93509.1"/>
    </source>
</evidence>
<name>A0AAV4XHE3_CAEEX</name>
<accession>A0AAV4XHE3</accession>
<keyword evidence="3" id="KW-1185">Reference proteome</keyword>
<dbReference type="EMBL" id="BPLR01017669">
    <property type="protein sequence ID" value="GIY93509.1"/>
    <property type="molecule type" value="Genomic_DNA"/>
</dbReference>
<evidence type="ECO:0000313" key="3">
    <source>
        <dbReference type="Proteomes" id="UP001054945"/>
    </source>
</evidence>
<evidence type="ECO:0000256" key="1">
    <source>
        <dbReference type="SAM" id="MobiDB-lite"/>
    </source>
</evidence>
<protein>
    <submittedName>
        <fullName evidence="2">Uncharacterized protein</fullName>
    </submittedName>
</protein>
<dbReference type="AlphaFoldDB" id="A0AAV4XHE3"/>
<sequence length="114" mass="13386">MPGPEETGGQVVPNFSPGHPNPNCSNFRERRRPSEKNFFQTIYHRGRHLPVRHDERQGRKSGWVGWGWMLKILPIKRRKMLMAFLRKALHQFWIKCVSQSGCETGYSFMYGKPI</sequence>